<protein>
    <submittedName>
        <fullName evidence="2">TIGR02217 family protein</fullName>
    </submittedName>
</protein>
<dbReference type="InterPro" id="IPR011740">
    <property type="entry name" value="DUF2460"/>
</dbReference>
<evidence type="ECO:0000313" key="2">
    <source>
        <dbReference type="EMBL" id="HHI89232.1"/>
    </source>
</evidence>
<accession>A0A7V5NXS2</accession>
<dbReference type="Pfam" id="PF09343">
    <property type="entry name" value="DUF2460"/>
    <property type="match status" value="1"/>
</dbReference>
<organism evidence="2">
    <name type="scientific">Hellea balneolensis</name>
    <dbReference type="NCBI Taxonomy" id="287478"/>
    <lineage>
        <taxon>Bacteria</taxon>
        <taxon>Pseudomonadati</taxon>
        <taxon>Pseudomonadota</taxon>
        <taxon>Alphaproteobacteria</taxon>
        <taxon>Maricaulales</taxon>
        <taxon>Robiginitomaculaceae</taxon>
        <taxon>Hellea</taxon>
    </lineage>
</organism>
<reference evidence="2" key="1">
    <citation type="journal article" date="2020" name="mSystems">
        <title>Genome- and Community-Level Interaction Insights into Carbon Utilization and Element Cycling Functions of Hydrothermarchaeota in Hydrothermal Sediment.</title>
        <authorList>
            <person name="Zhou Z."/>
            <person name="Liu Y."/>
            <person name="Xu W."/>
            <person name="Pan J."/>
            <person name="Luo Z.H."/>
            <person name="Li M."/>
        </authorList>
    </citation>
    <scope>NUCLEOTIDE SEQUENCE [LARGE SCALE GENOMIC DNA]</scope>
    <source>
        <strain evidence="2">HyVt-538</strain>
    </source>
</reference>
<dbReference type="Proteomes" id="UP000885806">
    <property type="component" value="Unassembled WGS sequence"/>
</dbReference>
<gene>
    <name evidence="2" type="ORF">ENK01_04685</name>
</gene>
<comment type="caution">
    <text evidence="2">The sequence shown here is derived from an EMBL/GenBank/DDBJ whole genome shotgun (WGS) entry which is preliminary data.</text>
</comment>
<name>A0A7V5NXS2_9PROT</name>
<dbReference type="AlphaFoldDB" id="A0A7V5NXS2"/>
<sequence>MAFHDVSFPLSLAKGASGGPMRRTEIVTLASGAEQRNAPQADSRRRYDVGVGVRSLADLQTLLAFFEARRGQLHGFRFRDPFDHSAKAEQIGIGDGIQTDFQLVKTYQDAAGAWVRTITRPVAGTVAIYEDGTPAQGVSVDTNTGLVSFNTPPASGKVLTADFEFDVPVRFDTDHIAATLEGFGAGKAVSVPLIEILPHAQL</sequence>
<feature type="domain" description="DUF2460" evidence="1">
    <location>
        <begin position="4"/>
        <end position="196"/>
    </location>
</feature>
<dbReference type="NCBIfam" id="TIGR02217">
    <property type="entry name" value="chp_TIGR02217"/>
    <property type="match status" value="1"/>
</dbReference>
<evidence type="ECO:0000259" key="1">
    <source>
        <dbReference type="Pfam" id="PF09343"/>
    </source>
</evidence>
<dbReference type="EMBL" id="DROP01000314">
    <property type="protein sequence ID" value="HHI89232.1"/>
    <property type="molecule type" value="Genomic_DNA"/>
</dbReference>
<proteinExistence type="predicted"/>